<comment type="caution">
    <text evidence="8">The sequence shown here is derived from an EMBL/GenBank/DDBJ whole genome shotgun (WGS) entry which is preliminary data.</text>
</comment>
<gene>
    <name evidence="8" type="ORF">COX41_06035</name>
</gene>
<feature type="transmembrane region" description="Helical" evidence="7">
    <location>
        <begin position="168"/>
        <end position="186"/>
    </location>
</feature>
<evidence type="ECO:0000313" key="8">
    <source>
        <dbReference type="EMBL" id="PIP18838.1"/>
    </source>
</evidence>
<comment type="subcellular location">
    <subcellularLocation>
        <location evidence="1">Membrane</location>
        <topology evidence="1">Multi-pass membrane protein</topology>
    </subcellularLocation>
</comment>
<dbReference type="Pfam" id="PF02405">
    <property type="entry name" value="MlaE"/>
    <property type="match status" value="1"/>
</dbReference>
<dbReference type="GO" id="GO:0043190">
    <property type="term" value="C:ATP-binding cassette (ABC) transporter complex"/>
    <property type="evidence" value="ECO:0007669"/>
    <property type="project" value="InterPro"/>
</dbReference>
<dbReference type="InterPro" id="IPR003453">
    <property type="entry name" value="ABC_MlaE_roteobac"/>
</dbReference>
<dbReference type="InterPro" id="IPR030802">
    <property type="entry name" value="Permease_MalE"/>
</dbReference>
<evidence type="ECO:0000313" key="9">
    <source>
        <dbReference type="Proteomes" id="UP000231292"/>
    </source>
</evidence>
<evidence type="ECO:0000256" key="6">
    <source>
        <dbReference type="ARBA" id="ARBA00023136"/>
    </source>
</evidence>
<proteinExistence type="inferred from homology"/>
<keyword evidence="3" id="KW-0813">Transport</keyword>
<sequence>MFDNFFIIIGRHIISFLYFLGGLGNLAFKTIYFSFIPPYKKGRIFEQAKKAGLDSLPLVSLIALFIGFIFALQTAYFMQRIGSELYIASLVALSIVRELGPVITALVVAGRVGAAITAEIGSMQVTEQVDALETLAVSPMKYLVVPRFLALSLMLPLLTIYADAVGILGSYIICVFRLGISSSIYLRVTAEALFYKDLFTGLFKTIFFGMIIALVSCYEGFNVKGGAEGVGQATTRSVVFSFIMIIIADSIFTALFYFIFP</sequence>
<name>A0A2G9YHW9_9BACT</name>
<evidence type="ECO:0000256" key="3">
    <source>
        <dbReference type="ARBA" id="ARBA00022448"/>
    </source>
</evidence>
<organism evidence="8 9">
    <name type="scientific">Candidatus Sherwoodlollariibacterium unditelluris</name>
    <dbReference type="NCBI Taxonomy" id="1974757"/>
    <lineage>
        <taxon>Bacteria</taxon>
        <taxon>Pseudomonadati</taxon>
        <taxon>Candidatus Omnitrophota</taxon>
        <taxon>Candidatus Sherwoodlollariibacterium</taxon>
    </lineage>
</organism>
<evidence type="ECO:0000256" key="5">
    <source>
        <dbReference type="ARBA" id="ARBA00022989"/>
    </source>
</evidence>
<dbReference type="PANTHER" id="PTHR30188:SF4">
    <property type="entry name" value="PROTEIN TRIGALACTOSYLDIACYLGLYCEROL 1, CHLOROPLASTIC"/>
    <property type="match status" value="1"/>
</dbReference>
<evidence type="ECO:0000256" key="7">
    <source>
        <dbReference type="RuleBase" id="RU362044"/>
    </source>
</evidence>
<dbReference type="EMBL" id="PCRK01000156">
    <property type="protein sequence ID" value="PIP18838.1"/>
    <property type="molecule type" value="Genomic_DNA"/>
</dbReference>
<evidence type="ECO:0000256" key="4">
    <source>
        <dbReference type="ARBA" id="ARBA00022692"/>
    </source>
</evidence>
<protein>
    <submittedName>
        <fullName evidence="8">ABC transporter permease</fullName>
    </submittedName>
</protein>
<keyword evidence="4 7" id="KW-0812">Transmembrane</keyword>
<dbReference type="NCBIfam" id="TIGR00056">
    <property type="entry name" value="MlaE family lipid ABC transporter permease subunit"/>
    <property type="match status" value="1"/>
</dbReference>
<comment type="similarity">
    <text evidence="2 7">Belongs to the MlaE permease family.</text>
</comment>
<dbReference type="AlphaFoldDB" id="A0A2G9YHW9"/>
<dbReference type="GO" id="GO:0005548">
    <property type="term" value="F:phospholipid transporter activity"/>
    <property type="evidence" value="ECO:0007669"/>
    <property type="project" value="TreeGrafter"/>
</dbReference>
<accession>A0A2G9YHW9</accession>
<feature type="transmembrane region" description="Helical" evidence="7">
    <location>
        <begin position="56"/>
        <end position="79"/>
    </location>
</feature>
<dbReference type="Proteomes" id="UP000231292">
    <property type="component" value="Unassembled WGS sequence"/>
</dbReference>
<dbReference type="PANTHER" id="PTHR30188">
    <property type="entry name" value="ABC TRANSPORTER PERMEASE PROTEIN-RELATED"/>
    <property type="match status" value="1"/>
</dbReference>
<feature type="transmembrane region" description="Helical" evidence="7">
    <location>
        <begin position="238"/>
        <end position="260"/>
    </location>
</feature>
<feature type="transmembrane region" description="Helical" evidence="7">
    <location>
        <begin position="198"/>
        <end position="218"/>
    </location>
</feature>
<evidence type="ECO:0000256" key="2">
    <source>
        <dbReference type="ARBA" id="ARBA00007556"/>
    </source>
</evidence>
<reference evidence="8 9" key="1">
    <citation type="submission" date="2017-09" db="EMBL/GenBank/DDBJ databases">
        <title>Depth-based differentiation of microbial function through sediment-hosted aquifers and enrichment of novel symbionts in the deep terrestrial subsurface.</title>
        <authorList>
            <person name="Probst A.J."/>
            <person name="Ladd B."/>
            <person name="Jarett J.K."/>
            <person name="Geller-Mcgrath D.E."/>
            <person name="Sieber C.M."/>
            <person name="Emerson J.B."/>
            <person name="Anantharaman K."/>
            <person name="Thomas B.C."/>
            <person name="Malmstrom R."/>
            <person name="Stieglmeier M."/>
            <person name="Klingl A."/>
            <person name="Woyke T."/>
            <person name="Ryan C.M."/>
            <person name="Banfield J.F."/>
        </authorList>
    </citation>
    <scope>NUCLEOTIDE SEQUENCE [LARGE SCALE GENOMIC DNA]</scope>
    <source>
        <strain evidence="8">CG23_combo_of_CG06-09_8_20_14_all_41_10</strain>
    </source>
</reference>
<keyword evidence="6 7" id="KW-0472">Membrane</keyword>
<evidence type="ECO:0000256" key="1">
    <source>
        <dbReference type="ARBA" id="ARBA00004141"/>
    </source>
</evidence>
<keyword evidence="5 7" id="KW-1133">Transmembrane helix</keyword>
<feature type="transmembrane region" description="Helical" evidence="7">
    <location>
        <begin position="12"/>
        <end position="35"/>
    </location>
</feature>